<gene>
    <name evidence="1" type="ORF">J8C05_14955</name>
</gene>
<evidence type="ECO:0000313" key="1">
    <source>
        <dbReference type="EMBL" id="QUV95308.1"/>
    </source>
</evidence>
<reference evidence="1 2" key="1">
    <citation type="submission" date="2021-03" db="EMBL/GenBank/DDBJ databases">
        <title>Genomic and phenotypic characterization of Chloracidobacterium isolates provides evidence for multiple species.</title>
        <authorList>
            <person name="Saini M.K."/>
            <person name="Costas A.M.G."/>
            <person name="Tank M."/>
            <person name="Bryant D.A."/>
        </authorList>
    </citation>
    <scope>NUCLEOTIDE SEQUENCE [LARGE SCALE GENOMIC DNA]</scope>
    <source>
        <strain evidence="1 2">N</strain>
    </source>
</reference>
<sequence length="103" mass="10992">MVRKKSSEAAEGRLVWNHSTHIPGLIPVLTRLCKVPGVKTVTPGRLGQAKGRPLPLTIRVTVPIVGGFKLQARSSGGVQEIFVITSLTEAELQQAIDGLLADD</sequence>
<dbReference type="Proteomes" id="UP000677668">
    <property type="component" value="Chromosome 2"/>
</dbReference>
<dbReference type="Pfam" id="PF09876">
    <property type="entry name" value="DUF2103"/>
    <property type="match status" value="1"/>
</dbReference>
<name>A0ABX8B2S9_9BACT</name>
<accession>A0ABX8B2S9</accession>
<evidence type="ECO:0000313" key="2">
    <source>
        <dbReference type="Proteomes" id="UP000677668"/>
    </source>
</evidence>
<organism evidence="1 2">
    <name type="scientific">Chloracidobacterium sp. N</name>
    <dbReference type="NCBI Taxonomy" id="2821540"/>
    <lineage>
        <taxon>Bacteria</taxon>
        <taxon>Pseudomonadati</taxon>
        <taxon>Acidobacteriota</taxon>
        <taxon>Terriglobia</taxon>
        <taxon>Terriglobales</taxon>
        <taxon>Acidobacteriaceae</taxon>
        <taxon>Chloracidobacterium</taxon>
        <taxon>Chloracidobacterium aggregatum</taxon>
    </lineage>
</organism>
<protein>
    <submittedName>
        <fullName evidence="1">DUF2103 domain-containing protein</fullName>
    </submittedName>
</protein>
<dbReference type="EMBL" id="CP072643">
    <property type="protein sequence ID" value="QUV95308.1"/>
    <property type="molecule type" value="Genomic_DNA"/>
</dbReference>
<dbReference type="InterPro" id="IPR018664">
    <property type="entry name" value="DUF2103_metal-binding"/>
</dbReference>
<proteinExistence type="predicted"/>
<keyword evidence="2" id="KW-1185">Reference proteome</keyword>
<dbReference type="RefSeq" id="WP_211423542.1">
    <property type="nucleotide sequence ID" value="NZ_CP072643.1"/>
</dbReference>